<keyword evidence="1" id="KW-0560">Oxidoreductase</keyword>
<evidence type="ECO:0000313" key="6">
    <source>
        <dbReference type="Proteomes" id="UP000800092"/>
    </source>
</evidence>
<dbReference type="InterPro" id="IPR016040">
    <property type="entry name" value="NAD(P)-bd_dom"/>
</dbReference>
<keyword evidence="6" id="KW-1185">Reference proteome</keyword>
<evidence type="ECO:0000313" key="5">
    <source>
        <dbReference type="EMBL" id="KAF2232866.1"/>
    </source>
</evidence>
<dbReference type="OrthoDB" id="10254221at2759"/>
<name>A0A6A6H441_VIRVR</name>
<dbReference type="EMBL" id="ML991811">
    <property type="protein sequence ID" value="KAF2232866.1"/>
    <property type="molecule type" value="Genomic_DNA"/>
</dbReference>
<sequence length="262" mass="28935">MVAYAVLGATGNCGVALIDNLLRIEGTIVHAYCRNRNKLFHKAPQLSNNTRVRVYEGSIHDVDLLARCIRDTRAVFHAVSTNDNVPGCSIGLKTAETIISALKKLRADTRNGTKLPKIILLSSSTFDSHLSRHMPWFFKQILLISASNVYNDLRRTEAFLRSEQDWVTSIIIKPGGLAVDVQRGHELNFDHDESFVSYLDLAAAMIEAADDPTGRYDLKKVSVVNTNGGAKFPSGTPLCILAGLLRHFFPFLHNYLPSTGPS</sequence>
<dbReference type="InterPro" id="IPR036291">
    <property type="entry name" value="NAD(P)-bd_dom_sf"/>
</dbReference>
<reference evidence="5" key="1">
    <citation type="journal article" date="2020" name="Stud. Mycol.">
        <title>101 Dothideomycetes genomes: a test case for predicting lifestyles and emergence of pathogens.</title>
        <authorList>
            <person name="Haridas S."/>
            <person name="Albert R."/>
            <person name="Binder M."/>
            <person name="Bloem J."/>
            <person name="Labutti K."/>
            <person name="Salamov A."/>
            <person name="Andreopoulos B."/>
            <person name="Baker S."/>
            <person name="Barry K."/>
            <person name="Bills G."/>
            <person name="Bluhm B."/>
            <person name="Cannon C."/>
            <person name="Castanera R."/>
            <person name="Culley D."/>
            <person name="Daum C."/>
            <person name="Ezra D."/>
            <person name="Gonzalez J."/>
            <person name="Henrissat B."/>
            <person name="Kuo A."/>
            <person name="Liang C."/>
            <person name="Lipzen A."/>
            <person name="Lutzoni F."/>
            <person name="Magnuson J."/>
            <person name="Mondo S."/>
            <person name="Nolan M."/>
            <person name="Ohm R."/>
            <person name="Pangilinan J."/>
            <person name="Park H.-J."/>
            <person name="Ramirez L."/>
            <person name="Alfaro M."/>
            <person name="Sun H."/>
            <person name="Tritt A."/>
            <person name="Yoshinaga Y."/>
            <person name="Zwiers L.-H."/>
            <person name="Turgeon B."/>
            <person name="Goodwin S."/>
            <person name="Spatafora J."/>
            <person name="Crous P."/>
            <person name="Grigoriev I."/>
        </authorList>
    </citation>
    <scope>NUCLEOTIDE SEQUENCE</scope>
    <source>
        <strain evidence="5">Tuck. ex Michener</strain>
    </source>
</reference>
<feature type="domain" description="NAD(P)-binding" evidence="4">
    <location>
        <begin position="8"/>
        <end position="212"/>
    </location>
</feature>
<dbReference type="PANTHER" id="PTHR15020:SF37">
    <property type="entry name" value="OXIDOREDUCTASE MDPK"/>
    <property type="match status" value="1"/>
</dbReference>
<dbReference type="Pfam" id="PF13460">
    <property type="entry name" value="NAD_binding_10"/>
    <property type="match status" value="1"/>
</dbReference>
<evidence type="ECO:0000259" key="4">
    <source>
        <dbReference type="Pfam" id="PF13460"/>
    </source>
</evidence>
<gene>
    <name evidence="5" type="ORF">EV356DRAFT_524907</name>
</gene>
<evidence type="ECO:0000256" key="3">
    <source>
        <dbReference type="ARBA" id="ARBA00038376"/>
    </source>
</evidence>
<evidence type="ECO:0000256" key="2">
    <source>
        <dbReference type="ARBA" id="ARBA00023033"/>
    </source>
</evidence>
<dbReference type="PANTHER" id="PTHR15020">
    <property type="entry name" value="FLAVIN REDUCTASE-RELATED"/>
    <property type="match status" value="1"/>
</dbReference>
<keyword evidence="2" id="KW-0503">Monooxygenase</keyword>
<comment type="similarity">
    <text evidence="3">Belongs to the avfA family.</text>
</comment>
<organism evidence="5 6">
    <name type="scientific">Viridothelium virens</name>
    <name type="common">Speckled blister lichen</name>
    <name type="synonym">Trypethelium virens</name>
    <dbReference type="NCBI Taxonomy" id="1048519"/>
    <lineage>
        <taxon>Eukaryota</taxon>
        <taxon>Fungi</taxon>
        <taxon>Dikarya</taxon>
        <taxon>Ascomycota</taxon>
        <taxon>Pezizomycotina</taxon>
        <taxon>Dothideomycetes</taxon>
        <taxon>Dothideomycetes incertae sedis</taxon>
        <taxon>Trypetheliales</taxon>
        <taxon>Trypetheliaceae</taxon>
        <taxon>Viridothelium</taxon>
    </lineage>
</organism>
<dbReference type="Proteomes" id="UP000800092">
    <property type="component" value="Unassembled WGS sequence"/>
</dbReference>
<evidence type="ECO:0000256" key="1">
    <source>
        <dbReference type="ARBA" id="ARBA00023002"/>
    </source>
</evidence>
<accession>A0A6A6H441</accession>
<dbReference type="AlphaFoldDB" id="A0A6A6H441"/>
<dbReference type="GO" id="GO:0004497">
    <property type="term" value="F:monooxygenase activity"/>
    <property type="evidence" value="ECO:0007669"/>
    <property type="project" value="UniProtKB-KW"/>
</dbReference>
<dbReference type="SUPFAM" id="SSF51735">
    <property type="entry name" value="NAD(P)-binding Rossmann-fold domains"/>
    <property type="match status" value="1"/>
</dbReference>
<protein>
    <submittedName>
        <fullName evidence="5">Putative NAD-dependent epimerase/dehydratase</fullName>
    </submittedName>
</protein>
<dbReference type="Gene3D" id="3.40.50.720">
    <property type="entry name" value="NAD(P)-binding Rossmann-like Domain"/>
    <property type="match status" value="1"/>
</dbReference>
<proteinExistence type="inferred from homology"/>